<dbReference type="OrthoDB" id="10943at2157"/>
<keyword evidence="2" id="KW-0694">RNA-binding</keyword>
<dbReference type="Pfam" id="PF05833">
    <property type="entry name" value="NFACT_N"/>
    <property type="match status" value="1"/>
</dbReference>
<feature type="coiled-coil region" evidence="2">
    <location>
        <begin position="384"/>
        <end position="439"/>
    </location>
</feature>
<accession>A0A127BDY7</accession>
<dbReference type="Proteomes" id="UP000070587">
    <property type="component" value="Chromosome"/>
</dbReference>
<dbReference type="InterPro" id="IPR051608">
    <property type="entry name" value="RQC_Subunit_NEMF"/>
</dbReference>
<feature type="domain" description="NFACT RNA-binding" evidence="3">
    <location>
        <begin position="448"/>
        <end position="557"/>
    </location>
</feature>
<reference evidence="5" key="1">
    <citation type="submission" date="2015-02" db="EMBL/GenBank/DDBJ databases">
        <title>Pyrococcus kukulkanii sp. nov., a novel hyperthermophilic archaeon isolated from a deep-sea hydrothermal vent at the Guaymas Basin.</title>
        <authorList>
            <person name="Oger P.M."/>
            <person name="Callac N."/>
            <person name="Jebbar M."/>
            <person name="Godfroy A."/>
        </authorList>
    </citation>
    <scope>NUCLEOTIDE SEQUENCE [LARGE SCALE GENOMIC DNA]</scope>
    <source>
        <strain evidence="5">NCB100</strain>
    </source>
</reference>
<dbReference type="NCBIfam" id="NF041120">
    <property type="entry name" value="RqcH_arch"/>
    <property type="match status" value="1"/>
</dbReference>
<dbReference type="KEGG" id="pyc:TQ32_09605"/>
<dbReference type="Gene3D" id="1.10.8.50">
    <property type="match status" value="1"/>
</dbReference>
<dbReference type="GO" id="GO:0000049">
    <property type="term" value="F:tRNA binding"/>
    <property type="evidence" value="ECO:0007669"/>
    <property type="project" value="UniProtKB-UniRule"/>
</dbReference>
<keyword evidence="2" id="KW-0699">rRNA-binding</keyword>
<name>A0A127BDY7_9EURY</name>
<dbReference type="RefSeq" id="WP_068324816.1">
    <property type="nucleotide sequence ID" value="NZ_CP010835.1"/>
</dbReference>
<evidence type="ECO:0000259" key="3">
    <source>
        <dbReference type="Pfam" id="PF05670"/>
    </source>
</evidence>
<evidence type="ECO:0000256" key="2">
    <source>
        <dbReference type="HAMAP-Rule" id="MF_00844"/>
    </source>
</evidence>
<dbReference type="GO" id="GO:0043023">
    <property type="term" value="F:ribosomal large subunit binding"/>
    <property type="evidence" value="ECO:0007669"/>
    <property type="project" value="UniProtKB-UniRule"/>
</dbReference>
<dbReference type="GO" id="GO:0005737">
    <property type="term" value="C:cytoplasm"/>
    <property type="evidence" value="ECO:0007669"/>
    <property type="project" value="UniProtKB-ARBA"/>
</dbReference>
<dbReference type="InterPro" id="IPR043681">
    <property type="entry name" value="RqcH_archaeal"/>
</dbReference>
<dbReference type="InterPro" id="IPR010979">
    <property type="entry name" value="Ribosomal_uS13-like_H2TH"/>
</dbReference>
<comment type="function">
    <text evidence="2">Probably part of the ribosome quality control system (RQC). May mediate the addition of alanine residues (Ala tailing) to incompletely synthesized nascent chains from stalled ribosomes, leading to their degradation.</text>
</comment>
<dbReference type="GO" id="GO:1990112">
    <property type="term" value="C:RQC complex"/>
    <property type="evidence" value="ECO:0007669"/>
    <property type="project" value="TreeGrafter"/>
</dbReference>
<dbReference type="GeneID" id="28492093"/>
<dbReference type="PANTHER" id="PTHR15239">
    <property type="entry name" value="NUCLEAR EXPORT MEDIATOR FACTOR NEMF"/>
    <property type="match status" value="1"/>
</dbReference>
<protein>
    <recommendedName>
        <fullName evidence="2">Archaeal Rqc2 homolog aRqcH</fullName>
        <shortName evidence="2">aRqcH</shortName>
    </recommendedName>
</protein>
<dbReference type="Pfam" id="PF05670">
    <property type="entry name" value="NFACT-R_1"/>
    <property type="match status" value="1"/>
</dbReference>
<evidence type="ECO:0000313" key="5">
    <source>
        <dbReference type="Proteomes" id="UP000070587"/>
    </source>
</evidence>
<dbReference type="Gene3D" id="2.30.310.10">
    <property type="entry name" value="ibrinogen binding protein from staphylococcus aureus domain"/>
    <property type="match status" value="1"/>
</dbReference>
<dbReference type="PANTHER" id="PTHR15239:SF6">
    <property type="entry name" value="RIBOSOME QUALITY CONTROL COMPLEX SUBUNIT NEMF"/>
    <property type="match status" value="1"/>
</dbReference>
<dbReference type="AlphaFoldDB" id="A0A127BDY7"/>
<dbReference type="InterPro" id="IPR008532">
    <property type="entry name" value="NFACT_RNA-bd"/>
</dbReference>
<keyword evidence="1 2" id="KW-0175">Coiled coil</keyword>
<dbReference type="STRING" id="1609559.TQ32_09605"/>
<feature type="coiled-coil region" evidence="2">
    <location>
        <begin position="272"/>
        <end position="314"/>
    </location>
</feature>
<comment type="subunit">
    <text evidence="2">Associates with stalled 50S ribosomal subunits.</text>
</comment>
<dbReference type="GO" id="GO:0072344">
    <property type="term" value="P:rescue of stalled ribosome"/>
    <property type="evidence" value="ECO:0007669"/>
    <property type="project" value="UniProtKB-UniRule"/>
</dbReference>
<dbReference type="GO" id="GO:0019843">
    <property type="term" value="F:rRNA binding"/>
    <property type="evidence" value="ECO:0007669"/>
    <property type="project" value="UniProtKB-UniRule"/>
</dbReference>
<dbReference type="EMBL" id="CP010835">
    <property type="protein sequence ID" value="AMM55029.1"/>
    <property type="molecule type" value="Genomic_DNA"/>
</dbReference>
<comment type="similarity">
    <text evidence="2">Belongs to the NEMF family.</text>
</comment>
<sequence>MKESMTSVDVKYVVDELQSIIGSRVEKIYHEGNEVRIKLHKAGEGRIDLLIEAGRRIHVTTYIKENLQPTSFAMLLRKHLSGKFLTGIEQREFDRIVILHFGEYRIIAELFGKGNIVFVNGNWEIIGALRYEEFKDRSIKPKIKYVFPPTKENPLRISFERFVELMKEEDTEIVRALARKLSIGGLYSEEILLRAGIDKMKKVSELTEEDLKKIYETMLSVLNAEKKPNIVYKDGEMVDVLPIDLLWYSNYHKKVYGTFSKALDEYFGKLSIEKAKKEKTKALQEKKKALEISLKRIEEQMKGFEKEAKDNQEKGDLLYANYTLVREVLETIKNGIRKLGVEEVKKRIENAKKEGYPWAKLIVDVTGDTLVLNLEGKKVRLDINKSLEENAELFYEKAKKARQKLEGAKKAYEETKKKIESIEKEIAKEEKDISIKKLEKRKKKWFEKFRWFISSEGFLVIGGKDATTNEIVVKKYMNENDLYCHADIWGAPHVIVKNGQKAGDKTIFEACQFAVSMSRAWNEGLASGDAYWVYPNQVSKQAPAGEYLPKGAFMIYGKRNWLHGIPLKLAIGIVNYEGEELVMCGPVDAVKAHTKRYIVIRPGDMKKSELVKKIKRIFEKWGYKVPEEDIMAVLPPGEGEIVEVVE</sequence>
<reference evidence="4 5" key="2">
    <citation type="journal article" date="2016" name="Int. J. Syst. Evol. Microbiol.">
        <title>Pyrococcus kukulkanii sp. nov., a hyperthermophilic, piezophilic archaeon isolated from a deep-sea hydrothermal vent.</title>
        <authorList>
            <person name="Callac N."/>
            <person name="Oger P."/>
            <person name="Lesongeur F."/>
            <person name="Rattray J.E."/>
            <person name="Vannier P."/>
            <person name="Michoud G."/>
            <person name="Beauverger M."/>
            <person name="Gayet N."/>
            <person name="Rouxel O."/>
            <person name="Jebbar M."/>
            <person name="Godfroy A."/>
        </authorList>
    </citation>
    <scope>NUCLEOTIDE SEQUENCE [LARGE SCALE GENOMIC DNA]</scope>
    <source>
        <strain evidence="4 5">NCB100</strain>
    </source>
</reference>
<keyword evidence="2" id="KW-0820">tRNA-binding</keyword>
<dbReference type="SUPFAM" id="SSF46946">
    <property type="entry name" value="S13-like H2TH domain"/>
    <property type="match status" value="1"/>
</dbReference>
<dbReference type="HAMAP" id="MF_00844_A">
    <property type="entry name" value="RqcH_A"/>
    <property type="match status" value="1"/>
</dbReference>
<gene>
    <name evidence="2" type="primary">rqcH</name>
    <name evidence="4" type="ORF">TQ32_09605</name>
</gene>
<proteinExistence type="inferred from homology"/>
<keyword evidence="2" id="KW-0648">Protein biosynthesis</keyword>
<evidence type="ECO:0000256" key="1">
    <source>
        <dbReference type="ARBA" id="ARBA00023054"/>
    </source>
</evidence>
<dbReference type="PATRIC" id="fig|1609559.3.peg.1985"/>
<evidence type="ECO:0000313" key="4">
    <source>
        <dbReference type="EMBL" id="AMM55029.1"/>
    </source>
</evidence>
<dbReference type="FunFam" id="2.30.310.10:FF:000003">
    <property type="entry name" value="Zinc knuckle domain containing protein"/>
    <property type="match status" value="1"/>
</dbReference>
<organism evidence="4 5">
    <name type="scientific">Pyrococcus kukulkanii</name>
    <dbReference type="NCBI Taxonomy" id="1609559"/>
    <lineage>
        <taxon>Archaea</taxon>
        <taxon>Methanobacteriati</taxon>
        <taxon>Methanobacteriota</taxon>
        <taxon>Thermococci</taxon>
        <taxon>Thermococcales</taxon>
        <taxon>Thermococcaceae</taxon>
        <taxon>Pyrococcus</taxon>
    </lineage>
</organism>